<dbReference type="Gene3D" id="3.40.50.620">
    <property type="entry name" value="HUPs"/>
    <property type="match status" value="2"/>
</dbReference>
<dbReference type="SUPFAM" id="SSF52402">
    <property type="entry name" value="Adenine nucleotide alpha hydrolases-like"/>
    <property type="match status" value="2"/>
</dbReference>
<feature type="domain" description="UspA" evidence="2">
    <location>
        <begin position="145"/>
        <end position="275"/>
    </location>
</feature>
<dbReference type="InterPro" id="IPR006015">
    <property type="entry name" value="Universal_stress_UspA"/>
</dbReference>
<protein>
    <submittedName>
        <fullName evidence="3">Universal stress protein</fullName>
    </submittedName>
</protein>
<name>A0ABP6QG46_9ACTN</name>
<dbReference type="PANTHER" id="PTHR46268:SF6">
    <property type="entry name" value="UNIVERSAL STRESS PROTEIN UP12"/>
    <property type="match status" value="1"/>
</dbReference>
<evidence type="ECO:0000313" key="4">
    <source>
        <dbReference type="Proteomes" id="UP001501237"/>
    </source>
</evidence>
<gene>
    <name evidence="3" type="ORF">GCM10010468_46850</name>
</gene>
<dbReference type="InterPro" id="IPR014729">
    <property type="entry name" value="Rossmann-like_a/b/a_fold"/>
</dbReference>
<dbReference type="EMBL" id="BAAAUV010000012">
    <property type="protein sequence ID" value="GAA3221614.1"/>
    <property type="molecule type" value="Genomic_DNA"/>
</dbReference>
<comment type="similarity">
    <text evidence="1">Belongs to the universal stress protein A family.</text>
</comment>
<keyword evidence="4" id="KW-1185">Reference proteome</keyword>
<dbReference type="Pfam" id="PF00582">
    <property type="entry name" value="Usp"/>
    <property type="match status" value="2"/>
</dbReference>
<evidence type="ECO:0000259" key="2">
    <source>
        <dbReference type="Pfam" id="PF00582"/>
    </source>
</evidence>
<accession>A0ABP6QG46</accession>
<dbReference type="PANTHER" id="PTHR46268">
    <property type="entry name" value="STRESS RESPONSE PROTEIN NHAX"/>
    <property type="match status" value="1"/>
</dbReference>
<proteinExistence type="inferred from homology"/>
<dbReference type="Proteomes" id="UP001501237">
    <property type="component" value="Unassembled WGS sequence"/>
</dbReference>
<sequence>MIVGTDGSAAAGAAVVWAADEAVRHGRSLRIVHVEQPWVFGLPDVPSAEFTEARAAQSGQALEEARSLAAEGRPGLEVTIENVRGDLIRTLADLAPQGTELVLGRRGHGAFADLLLGSTSLRLAGHLARPVIVVRGGTAPARGEVVVGVALDHNPKAALTFAFAAARARGAQVRAIHVWEVSDAIAPLVRDEQGFIDPLDRLADLMAPWREMNDDVKVVEELSTGQPVAVLTEVSAGADLLVVGSHGRGPLTGALLGSVGHGVLHHAHCPVAVIPTH</sequence>
<evidence type="ECO:0000256" key="1">
    <source>
        <dbReference type="ARBA" id="ARBA00008791"/>
    </source>
</evidence>
<dbReference type="PRINTS" id="PR01438">
    <property type="entry name" value="UNVRSLSTRESS"/>
</dbReference>
<reference evidence="4" key="1">
    <citation type="journal article" date="2019" name="Int. J. Syst. Evol. Microbiol.">
        <title>The Global Catalogue of Microorganisms (GCM) 10K type strain sequencing project: providing services to taxonomists for standard genome sequencing and annotation.</title>
        <authorList>
            <consortium name="The Broad Institute Genomics Platform"/>
            <consortium name="The Broad Institute Genome Sequencing Center for Infectious Disease"/>
            <person name="Wu L."/>
            <person name="Ma J."/>
        </authorList>
    </citation>
    <scope>NUCLEOTIDE SEQUENCE [LARGE SCALE GENOMIC DNA]</scope>
    <source>
        <strain evidence="4">JCM 9377</strain>
    </source>
</reference>
<feature type="domain" description="UspA" evidence="2">
    <location>
        <begin position="2"/>
        <end position="135"/>
    </location>
</feature>
<dbReference type="InterPro" id="IPR006016">
    <property type="entry name" value="UspA"/>
</dbReference>
<organism evidence="3 4">
    <name type="scientific">Actinocorallia longicatena</name>
    <dbReference type="NCBI Taxonomy" id="111803"/>
    <lineage>
        <taxon>Bacteria</taxon>
        <taxon>Bacillati</taxon>
        <taxon>Actinomycetota</taxon>
        <taxon>Actinomycetes</taxon>
        <taxon>Streptosporangiales</taxon>
        <taxon>Thermomonosporaceae</taxon>
        <taxon>Actinocorallia</taxon>
    </lineage>
</organism>
<evidence type="ECO:0000313" key="3">
    <source>
        <dbReference type="EMBL" id="GAA3221614.1"/>
    </source>
</evidence>
<comment type="caution">
    <text evidence="3">The sequence shown here is derived from an EMBL/GenBank/DDBJ whole genome shotgun (WGS) entry which is preliminary data.</text>
</comment>